<dbReference type="SUPFAM" id="SSF51182">
    <property type="entry name" value="RmlC-like cupins"/>
    <property type="match status" value="1"/>
</dbReference>
<organism evidence="3 4">
    <name type="scientific">Collybiopsis luxurians FD-317 M1</name>
    <dbReference type="NCBI Taxonomy" id="944289"/>
    <lineage>
        <taxon>Eukaryota</taxon>
        <taxon>Fungi</taxon>
        <taxon>Dikarya</taxon>
        <taxon>Basidiomycota</taxon>
        <taxon>Agaricomycotina</taxon>
        <taxon>Agaricomycetes</taxon>
        <taxon>Agaricomycetidae</taxon>
        <taxon>Agaricales</taxon>
        <taxon>Marasmiineae</taxon>
        <taxon>Omphalotaceae</taxon>
        <taxon>Collybiopsis</taxon>
        <taxon>Collybiopsis luxurians</taxon>
    </lineage>
</organism>
<evidence type="ECO:0000256" key="1">
    <source>
        <dbReference type="SAM" id="Phobius"/>
    </source>
</evidence>
<dbReference type="Gene3D" id="2.60.120.10">
    <property type="entry name" value="Jelly Rolls"/>
    <property type="match status" value="1"/>
</dbReference>
<dbReference type="AlphaFoldDB" id="A0A0D0AMF0"/>
<dbReference type="EMBL" id="KN834864">
    <property type="protein sequence ID" value="KIK51410.1"/>
    <property type="molecule type" value="Genomic_DNA"/>
</dbReference>
<keyword evidence="4" id="KW-1185">Reference proteome</keyword>
<dbReference type="InterPro" id="IPR011051">
    <property type="entry name" value="RmlC_Cupin_sf"/>
</dbReference>
<reference evidence="3 4" key="1">
    <citation type="submission" date="2014-04" db="EMBL/GenBank/DDBJ databases">
        <title>Evolutionary Origins and Diversification of the Mycorrhizal Mutualists.</title>
        <authorList>
            <consortium name="DOE Joint Genome Institute"/>
            <consortium name="Mycorrhizal Genomics Consortium"/>
            <person name="Kohler A."/>
            <person name="Kuo A."/>
            <person name="Nagy L.G."/>
            <person name="Floudas D."/>
            <person name="Copeland A."/>
            <person name="Barry K.W."/>
            <person name="Cichocki N."/>
            <person name="Veneault-Fourrey C."/>
            <person name="LaButti K."/>
            <person name="Lindquist E.A."/>
            <person name="Lipzen A."/>
            <person name="Lundell T."/>
            <person name="Morin E."/>
            <person name="Murat C."/>
            <person name="Riley R."/>
            <person name="Ohm R."/>
            <person name="Sun H."/>
            <person name="Tunlid A."/>
            <person name="Henrissat B."/>
            <person name="Grigoriev I.V."/>
            <person name="Hibbett D.S."/>
            <person name="Martin F."/>
        </authorList>
    </citation>
    <scope>NUCLEOTIDE SEQUENCE [LARGE SCALE GENOMIC DNA]</scope>
    <source>
        <strain evidence="3 4">FD-317 M1</strain>
    </source>
</reference>
<keyword evidence="1" id="KW-0812">Transmembrane</keyword>
<dbReference type="HOGENOM" id="CLU_109883_0_0_1"/>
<keyword evidence="1" id="KW-1133">Transmembrane helix</keyword>
<dbReference type="Pfam" id="PF07883">
    <property type="entry name" value="Cupin_2"/>
    <property type="match status" value="1"/>
</dbReference>
<sequence length="178" mass="19856">MSEDYADSFDLAKGITLTLEPQLRVVKVRGGEDDDIFVVPPHWHESHDELITVLEGKLKVTIGSEVKVCTPESGTAFVPRGISHSLEGYKGVPSVFTERTNPTNFDTKELFFRNLLAIPGGLESGSLVPAMQVFYHGDGYPVFPIHWMWLEKAFVVIIGGYIAPLLGYRLKYESLKKT</sequence>
<evidence type="ECO:0000259" key="2">
    <source>
        <dbReference type="Pfam" id="PF07883"/>
    </source>
</evidence>
<keyword evidence="1" id="KW-0472">Membrane</keyword>
<dbReference type="Proteomes" id="UP000053593">
    <property type="component" value="Unassembled WGS sequence"/>
</dbReference>
<feature type="transmembrane region" description="Helical" evidence="1">
    <location>
        <begin position="147"/>
        <end position="168"/>
    </location>
</feature>
<evidence type="ECO:0000313" key="3">
    <source>
        <dbReference type="EMBL" id="KIK51410.1"/>
    </source>
</evidence>
<protein>
    <recommendedName>
        <fullName evidence="2">Cupin type-2 domain-containing protein</fullName>
    </recommendedName>
</protein>
<feature type="transmembrane region" description="Helical" evidence="1">
    <location>
        <begin position="115"/>
        <end position="135"/>
    </location>
</feature>
<dbReference type="OrthoDB" id="504210at2759"/>
<dbReference type="InterPro" id="IPR013096">
    <property type="entry name" value="Cupin_2"/>
</dbReference>
<gene>
    <name evidence="3" type="ORF">GYMLUDRAFT_234117</name>
</gene>
<accession>A0A0D0AMF0</accession>
<proteinExistence type="predicted"/>
<feature type="domain" description="Cupin type-2" evidence="2">
    <location>
        <begin position="39"/>
        <end position="86"/>
    </location>
</feature>
<evidence type="ECO:0000313" key="4">
    <source>
        <dbReference type="Proteomes" id="UP000053593"/>
    </source>
</evidence>
<name>A0A0D0AMF0_9AGAR</name>
<dbReference type="InterPro" id="IPR014710">
    <property type="entry name" value="RmlC-like_jellyroll"/>
</dbReference>